<dbReference type="InterPro" id="IPR008258">
    <property type="entry name" value="Transglycosylase_SLT_dom_1"/>
</dbReference>
<dbReference type="SUPFAM" id="SSF53955">
    <property type="entry name" value="Lysozyme-like"/>
    <property type="match status" value="1"/>
</dbReference>
<evidence type="ECO:0000259" key="1">
    <source>
        <dbReference type="Pfam" id="PF01464"/>
    </source>
</evidence>
<dbReference type="CDD" id="cd16892">
    <property type="entry name" value="LT_VirB1-like"/>
    <property type="match status" value="1"/>
</dbReference>
<feature type="domain" description="Transglycosylase SLT" evidence="1">
    <location>
        <begin position="7"/>
        <end position="141"/>
    </location>
</feature>
<dbReference type="RefSeq" id="WP_280628445.1">
    <property type="nucleotide sequence ID" value="NZ_CP123495.1"/>
</dbReference>
<name>A0AA95G9K8_9GAMM</name>
<dbReference type="Gene3D" id="1.10.530.10">
    <property type="match status" value="1"/>
</dbReference>
<dbReference type="AlphaFoldDB" id="A0AA95G9K8"/>
<proteinExistence type="predicted"/>
<dbReference type="Pfam" id="PF01464">
    <property type="entry name" value="SLT"/>
    <property type="match status" value="1"/>
</dbReference>
<dbReference type="EMBL" id="CP123495">
    <property type="protein sequence ID" value="WGL94027.1"/>
    <property type="molecule type" value="Genomic_DNA"/>
</dbReference>
<sequence>MLTQLFAQCAPSVAPETLMPLVSVESAQEPFAVANITDNTSHYFDKQSDAVKFLNTLTRQGKNFSAGLMQINAKNFSGLGLTNETVFDYCTNIKAGSKILENCYLKTTKKEKNEQVAIRNALSCYYSGNEKRGYKKESNGTSYIERIEMKSIRGKLPVVPALITGNQSTGKNIQNKSFLIMDAENEGWDIFKDYLKSDSQ</sequence>
<dbReference type="Proteomes" id="UP001177597">
    <property type="component" value="Plasmid paIh5"/>
</dbReference>
<organism evidence="2 3">
    <name type="scientific">Arsenophonus nasoniae</name>
    <name type="common">son-killer infecting Nasonia vitripennis</name>
    <dbReference type="NCBI Taxonomy" id="638"/>
    <lineage>
        <taxon>Bacteria</taxon>
        <taxon>Pseudomonadati</taxon>
        <taxon>Pseudomonadota</taxon>
        <taxon>Gammaproteobacteria</taxon>
        <taxon>Enterobacterales</taxon>
        <taxon>Morganellaceae</taxon>
        <taxon>Arsenophonus</taxon>
    </lineage>
</organism>
<keyword evidence="2" id="KW-0614">Plasmid</keyword>
<protein>
    <submittedName>
        <fullName evidence="2">Lytic transglycosylase domain-containing protein</fullName>
    </submittedName>
</protein>
<evidence type="ECO:0000313" key="2">
    <source>
        <dbReference type="EMBL" id="WGL94027.1"/>
    </source>
</evidence>
<evidence type="ECO:0000313" key="3">
    <source>
        <dbReference type="Proteomes" id="UP001177597"/>
    </source>
</evidence>
<dbReference type="InterPro" id="IPR023346">
    <property type="entry name" value="Lysozyme-like_dom_sf"/>
</dbReference>
<gene>
    <name evidence="2" type="ORF">QE207_01640</name>
</gene>
<geneLocation type="plasmid" evidence="2 3">
    <name>paIh5</name>
</geneLocation>
<reference evidence="2" key="1">
    <citation type="submission" date="2023-04" db="EMBL/GenBank/DDBJ databases">
        <title>Genome dynamics across the evolutionary transition to endosymbiosis.</title>
        <authorList>
            <person name="Siozios S."/>
            <person name="Nadal-Jimenez P."/>
            <person name="Azagi T."/>
            <person name="Sprong H."/>
            <person name="Frost C.L."/>
            <person name="Parratt S.R."/>
            <person name="Taylor G."/>
            <person name="Brettell L."/>
            <person name="Lew K.C."/>
            <person name="Croft L."/>
            <person name="King K.C."/>
            <person name="Brockhurst M.A."/>
            <person name="Hypsa V."/>
            <person name="Novakova E."/>
            <person name="Darby A.C."/>
            <person name="Hurst G.D.D."/>
        </authorList>
    </citation>
    <scope>NUCLEOTIDE SEQUENCE</scope>
    <source>
        <strain evidence="2">AIh</strain>
        <plasmid evidence="2">paIh5</plasmid>
    </source>
</reference>
<accession>A0AA95G9K8</accession>